<gene>
    <name evidence="15" type="ORF">HOLleu_04053</name>
</gene>
<evidence type="ECO:0000256" key="13">
    <source>
        <dbReference type="SAM" id="MobiDB-lite"/>
    </source>
</evidence>
<dbReference type="GO" id="GO:0140563">
    <property type="term" value="F:UDP-D-xylose:beta-D-glucoside alpha-1,3-D-xylosyltransferase activity"/>
    <property type="evidence" value="ECO:0007669"/>
    <property type="project" value="UniProtKB-EC"/>
</dbReference>
<dbReference type="AlphaFoldDB" id="A0A9Q1HI03"/>
<dbReference type="GO" id="GO:0016266">
    <property type="term" value="P:protein O-linked glycosylation via N-acetyl-galactosamine"/>
    <property type="evidence" value="ECO:0007669"/>
    <property type="project" value="TreeGrafter"/>
</dbReference>
<feature type="compositionally biased region" description="Low complexity" evidence="13">
    <location>
        <begin position="187"/>
        <end position="196"/>
    </location>
</feature>
<dbReference type="OrthoDB" id="6238971at2759"/>
<keyword evidence="5 14" id="KW-0812">Transmembrane</keyword>
<sequence length="599" mass="69388">MYSELALLLPFVFLCKMKLKTRLIFFGVTLLTCGIIVGFHIGRVSLKEELDPGDWGGEVHRDRSKFRARANDINLERRRVMFKDVQEADYLDVIERKDTKEQIIKEVNELLAKREGQEEVKEDPKPQKQDVKEPEETINKKVFPAPISLKPRKDAQKLEPVIQAPGDKQGLQNNNQNKAAIEKKQQAHVQPPAQQPNIPQRPRNGIQNQPANQNKQPLPPAQPPASQNNQPHPPAQMPGNLQKGVQARRPGVHYAGEPIEILPEPDPLETVGIEPVAEVFGKTLLPLRECIHLSVVVCGDRTEETLIMLKSASVLSQTCLVFHVFAEDDLQEGIRDRLNLWPESVLSRITYYIYPITFPSSENKEEWKKVFKLCATQRLFLPDLLPVVDSLLYIDTDILFIRPVEKIWQFFNKFNSTQIAALTPEHEVPSIGWYNRFARHPYYGKTGLNSGVMLMNLTRMRDFKWTNRIIPFYRQYRYKITWGDQDLINVVFYFHPDKVYEYPCEWNYRPDHCMYGNNCGRIDSEGISVIHGNRGVYHNEKQLPFKSIYETYRDFQFGSPILTGLVQPLKEKWMNNNIMEMYCTKALRKPLLSTLSRYT</sequence>
<feature type="region of interest" description="Disordered" evidence="13">
    <location>
        <begin position="114"/>
        <end position="154"/>
    </location>
</feature>
<evidence type="ECO:0000256" key="5">
    <source>
        <dbReference type="ARBA" id="ARBA00022692"/>
    </source>
</evidence>
<evidence type="ECO:0000313" key="16">
    <source>
        <dbReference type="Proteomes" id="UP001152320"/>
    </source>
</evidence>
<proteinExistence type="inferred from homology"/>
<evidence type="ECO:0000313" key="15">
    <source>
        <dbReference type="EMBL" id="KAJ8050742.1"/>
    </source>
</evidence>
<dbReference type="Gene3D" id="3.90.550.10">
    <property type="entry name" value="Spore Coat Polysaccharide Biosynthesis Protein SpsA, Chain A"/>
    <property type="match status" value="1"/>
</dbReference>
<feature type="region of interest" description="Disordered" evidence="13">
    <location>
        <begin position="182"/>
        <end position="242"/>
    </location>
</feature>
<feature type="compositionally biased region" description="Basic and acidic residues" evidence="13">
    <location>
        <begin position="114"/>
        <end position="139"/>
    </location>
</feature>
<keyword evidence="9" id="KW-0325">Glycoprotein</keyword>
<evidence type="ECO:0000256" key="9">
    <source>
        <dbReference type="ARBA" id="ARBA00023180"/>
    </source>
</evidence>
<evidence type="ECO:0000256" key="3">
    <source>
        <dbReference type="ARBA" id="ARBA00022676"/>
    </source>
</evidence>
<evidence type="ECO:0000256" key="7">
    <source>
        <dbReference type="ARBA" id="ARBA00022989"/>
    </source>
</evidence>
<dbReference type="SUPFAM" id="SSF53448">
    <property type="entry name" value="Nucleotide-diphospho-sugar transferases"/>
    <property type="match status" value="1"/>
</dbReference>
<comment type="function">
    <text evidence="10">Glycosyltransferase which elongates the O-linked glucose attached to EGF-like repeats in the extracellular domain of Notch proteins by catalyzing the addition of xylose.</text>
</comment>
<organism evidence="15 16">
    <name type="scientific">Holothuria leucospilota</name>
    <name type="common">Black long sea cucumber</name>
    <name type="synonym">Mertensiothuria leucospilota</name>
    <dbReference type="NCBI Taxonomy" id="206669"/>
    <lineage>
        <taxon>Eukaryota</taxon>
        <taxon>Metazoa</taxon>
        <taxon>Echinodermata</taxon>
        <taxon>Eleutherozoa</taxon>
        <taxon>Echinozoa</taxon>
        <taxon>Holothuroidea</taxon>
        <taxon>Aspidochirotacea</taxon>
        <taxon>Aspidochirotida</taxon>
        <taxon>Holothuriidae</taxon>
        <taxon>Holothuria</taxon>
    </lineage>
</organism>
<comment type="similarity">
    <text evidence="2">Belongs to the glycosyltransferase 8 family.</text>
</comment>
<comment type="caution">
    <text evidence="15">The sequence shown here is derived from an EMBL/GenBank/DDBJ whole genome shotgun (WGS) entry which is preliminary data.</text>
</comment>
<dbReference type="Pfam" id="PF01501">
    <property type="entry name" value="Glyco_transf_8"/>
    <property type="match status" value="1"/>
</dbReference>
<keyword evidence="4" id="KW-0808">Transferase</keyword>
<protein>
    <recommendedName>
        <fullName evidence="11">UDP-D-xylose:beta-D-glucoside alpha-1,3-D-xylosyltransferase</fullName>
        <ecNumber evidence="11">2.4.2.42</ecNumber>
    </recommendedName>
</protein>
<evidence type="ECO:0000256" key="4">
    <source>
        <dbReference type="ARBA" id="ARBA00022679"/>
    </source>
</evidence>
<evidence type="ECO:0000256" key="10">
    <source>
        <dbReference type="ARBA" id="ARBA00037301"/>
    </source>
</evidence>
<name>A0A9Q1HI03_HOLLE</name>
<keyword evidence="6" id="KW-0735">Signal-anchor</keyword>
<evidence type="ECO:0000256" key="11">
    <source>
        <dbReference type="ARBA" id="ARBA00038854"/>
    </source>
</evidence>
<keyword evidence="3" id="KW-0328">Glycosyltransferase</keyword>
<dbReference type="InterPro" id="IPR051993">
    <property type="entry name" value="Glycosyltransferase_8"/>
</dbReference>
<evidence type="ECO:0000256" key="14">
    <source>
        <dbReference type="SAM" id="Phobius"/>
    </source>
</evidence>
<keyword evidence="8 14" id="KW-0472">Membrane</keyword>
<feature type="transmembrane region" description="Helical" evidence="14">
    <location>
        <begin position="23"/>
        <end position="42"/>
    </location>
</feature>
<evidence type="ECO:0000256" key="12">
    <source>
        <dbReference type="ARBA" id="ARBA00049181"/>
    </source>
</evidence>
<dbReference type="PANTHER" id="PTHR46012:SF2">
    <property type="entry name" value="IP22168P"/>
    <property type="match status" value="1"/>
</dbReference>
<dbReference type="InterPro" id="IPR029044">
    <property type="entry name" value="Nucleotide-diphossugar_trans"/>
</dbReference>
<accession>A0A9Q1HI03</accession>
<comment type="subcellular location">
    <subcellularLocation>
        <location evidence="1">Membrane</location>
        <topology evidence="1">Single-pass type II membrane protein</topology>
    </subcellularLocation>
</comment>
<dbReference type="Proteomes" id="UP001152320">
    <property type="component" value="Chromosome 1"/>
</dbReference>
<evidence type="ECO:0000256" key="2">
    <source>
        <dbReference type="ARBA" id="ARBA00006351"/>
    </source>
</evidence>
<evidence type="ECO:0000256" key="8">
    <source>
        <dbReference type="ARBA" id="ARBA00023136"/>
    </source>
</evidence>
<keyword evidence="7 14" id="KW-1133">Transmembrane helix</keyword>
<reference evidence="15" key="1">
    <citation type="submission" date="2021-10" db="EMBL/GenBank/DDBJ databases">
        <title>Tropical sea cucumber genome reveals ecological adaptation and Cuvierian tubules defense mechanism.</title>
        <authorList>
            <person name="Chen T."/>
        </authorList>
    </citation>
    <scope>NUCLEOTIDE SEQUENCE</scope>
    <source>
        <strain evidence="15">Nanhai2018</strain>
        <tissue evidence="15">Muscle</tissue>
    </source>
</reference>
<keyword evidence="16" id="KW-1185">Reference proteome</keyword>
<comment type="catalytic activity">
    <reaction evidence="12">
        <text>3-O-(beta-D-glucosyl)-L-seryl-[EGF-like domain protein] + UDP-alpha-D-xylose = 3-O-[alpha-D-xylosyl-(1-&gt;3)-beta-D-glucosyl]-L-seryl-[EGF-like domain protein] + UDP + H(+)</text>
        <dbReference type="Rhea" id="RHEA:56064"/>
        <dbReference type="Rhea" id="RHEA-COMP:14610"/>
        <dbReference type="Rhea" id="RHEA-COMP:14611"/>
        <dbReference type="ChEBI" id="CHEBI:15378"/>
        <dbReference type="ChEBI" id="CHEBI:57632"/>
        <dbReference type="ChEBI" id="CHEBI:58223"/>
        <dbReference type="ChEBI" id="CHEBI:140575"/>
        <dbReference type="ChEBI" id="CHEBI:140576"/>
        <dbReference type="EC" id="2.4.2.42"/>
    </reaction>
</comment>
<evidence type="ECO:0000256" key="6">
    <source>
        <dbReference type="ARBA" id="ARBA00022968"/>
    </source>
</evidence>
<dbReference type="PANTHER" id="PTHR46012">
    <property type="entry name" value="IP22168P"/>
    <property type="match status" value="1"/>
</dbReference>
<dbReference type="EMBL" id="JAIZAY010000001">
    <property type="protein sequence ID" value="KAJ8050742.1"/>
    <property type="molecule type" value="Genomic_DNA"/>
</dbReference>
<feature type="compositionally biased region" description="Low complexity" evidence="13">
    <location>
        <begin position="207"/>
        <end position="216"/>
    </location>
</feature>
<dbReference type="InterPro" id="IPR002495">
    <property type="entry name" value="Glyco_trans_8"/>
</dbReference>
<dbReference type="EC" id="2.4.2.42" evidence="11"/>
<dbReference type="GO" id="GO:0016020">
    <property type="term" value="C:membrane"/>
    <property type="evidence" value="ECO:0007669"/>
    <property type="project" value="UniProtKB-SubCell"/>
</dbReference>
<evidence type="ECO:0000256" key="1">
    <source>
        <dbReference type="ARBA" id="ARBA00004606"/>
    </source>
</evidence>